<protein>
    <submittedName>
        <fullName evidence="2">Uncharacterized protein</fullName>
    </submittedName>
</protein>
<organism evidence="2">
    <name type="scientific">viral metagenome</name>
    <dbReference type="NCBI Taxonomy" id="1070528"/>
    <lineage>
        <taxon>unclassified sequences</taxon>
        <taxon>metagenomes</taxon>
        <taxon>organismal metagenomes</taxon>
    </lineage>
</organism>
<dbReference type="AlphaFoldDB" id="A0A6C0E5A4"/>
<reference evidence="2" key="1">
    <citation type="journal article" date="2020" name="Nature">
        <title>Giant virus diversity and host interactions through global metagenomics.</title>
        <authorList>
            <person name="Schulz F."/>
            <person name="Roux S."/>
            <person name="Paez-Espino D."/>
            <person name="Jungbluth S."/>
            <person name="Walsh D.A."/>
            <person name="Denef V.J."/>
            <person name="McMahon K.D."/>
            <person name="Konstantinidis K.T."/>
            <person name="Eloe-Fadrosh E.A."/>
            <person name="Kyrpides N.C."/>
            <person name="Woyke T."/>
        </authorList>
    </citation>
    <scope>NUCLEOTIDE SEQUENCE</scope>
    <source>
        <strain evidence="2">GVMAG-M-3300023179-132</strain>
    </source>
</reference>
<sequence length="241" mass="28376">MEKLQDYTLTELNMQSIIKNQLVTSPTCKEEQQQKEKEQRERDATKTTSFFEPRELDSLFWIAFVILHGQEEYNNTTHRNVILEKKHKIEFVEKIRHNKTIIKTNGFSTLAHLEEILAYGTKLDIPTFFTLCAVENKNAVYINKRTFFELKTNNTSEVHVIHALENKKYAYELSNSSAVDLKKSSLYQLEEIDKPIRNISHYKLQDLVDICLKLEIETKKDNDKTKTKNELYESIVQKIEL</sequence>
<dbReference type="EMBL" id="MN739735">
    <property type="protein sequence ID" value="QHT23902.1"/>
    <property type="molecule type" value="Genomic_DNA"/>
</dbReference>
<evidence type="ECO:0000313" key="2">
    <source>
        <dbReference type="EMBL" id="QHT23902.1"/>
    </source>
</evidence>
<accession>A0A6C0E5A4</accession>
<feature type="compositionally biased region" description="Basic and acidic residues" evidence="1">
    <location>
        <begin position="28"/>
        <end position="45"/>
    </location>
</feature>
<proteinExistence type="predicted"/>
<feature type="region of interest" description="Disordered" evidence="1">
    <location>
        <begin position="27"/>
        <end position="46"/>
    </location>
</feature>
<evidence type="ECO:0000256" key="1">
    <source>
        <dbReference type="SAM" id="MobiDB-lite"/>
    </source>
</evidence>
<name>A0A6C0E5A4_9ZZZZ</name>